<organism evidence="1">
    <name type="scientific">marine sediment metagenome</name>
    <dbReference type="NCBI Taxonomy" id="412755"/>
    <lineage>
        <taxon>unclassified sequences</taxon>
        <taxon>metagenomes</taxon>
        <taxon>ecological metagenomes</taxon>
    </lineage>
</organism>
<proteinExistence type="predicted"/>
<comment type="caution">
    <text evidence="1">The sequence shown here is derived from an EMBL/GenBank/DDBJ whole genome shotgun (WGS) entry which is preliminary data.</text>
</comment>
<feature type="non-terminal residue" evidence="1">
    <location>
        <position position="102"/>
    </location>
</feature>
<gene>
    <name evidence="1" type="ORF">S06H3_33168</name>
</gene>
<sequence length="102" mass="10748">MISYIGPNPWPLKVVKCSNAACTQFSSTTVDSDGYYTTSLAIGTDGYPVIAYHDYASGQLRVAKCGSTDCTLVSTTTVDSVGLYTSIAIGTDGYPVISYRGP</sequence>
<dbReference type="AlphaFoldDB" id="X1LKY1"/>
<dbReference type="EMBL" id="BARV01019774">
    <property type="protein sequence ID" value="GAI20017.1"/>
    <property type="molecule type" value="Genomic_DNA"/>
</dbReference>
<accession>X1LKY1</accession>
<name>X1LKY1_9ZZZZ</name>
<protein>
    <submittedName>
        <fullName evidence="1">Uncharacterized protein</fullName>
    </submittedName>
</protein>
<evidence type="ECO:0000313" key="1">
    <source>
        <dbReference type="EMBL" id="GAI20017.1"/>
    </source>
</evidence>
<reference evidence="1" key="1">
    <citation type="journal article" date="2014" name="Front. Microbiol.">
        <title>High frequency of phylogenetically diverse reductive dehalogenase-homologous genes in deep subseafloor sedimentary metagenomes.</title>
        <authorList>
            <person name="Kawai M."/>
            <person name="Futagami T."/>
            <person name="Toyoda A."/>
            <person name="Takaki Y."/>
            <person name="Nishi S."/>
            <person name="Hori S."/>
            <person name="Arai W."/>
            <person name="Tsubouchi T."/>
            <person name="Morono Y."/>
            <person name="Uchiyama I."/>
            <person name="Ito T."/>
            <person name="Fujiyama A."/>
            <person name="Inagaki F."/>
            <person name="Takami H."/>
        </authorList>
    </citation>
    <scope>NUCLEOTIDE SEQUENCE</scope>
    <source>
        <strain evidence="1">Expedition CK06-06</strain>
    </source>
</reference>